<dbReference type="Pfam" id="PF06089">
    <property type="entry name" value="Asparaginase_II"/>
    <property type="match status" value="1"/>
</dbReference>
<accession>A0ABU5CRS7</accession>
<proteinExistence type="predicted"/>
<comment type="caution">
    <text evidence="1">The sequence shown here is derived from an EMBL/GenBank/DDBJ whole genome shotgun (WGS) entry which is preliminary data.</text>
</comment>
<dbReference type="Proteomes" id="UP001275315">
    <property type="component" value="Unassembled WGS sequence"/>
</dbReference>
<sequence>MISSKQPIQVYRGEYLESTHEIAVAVVNTEGDLLAHYGDPKQQVFARSSMKPFQAVPIVESGALDSFHFSEKELALFCASHIGEPIHRETVQHVLDQLQLTIYDLQCGTHVPRDMKSYDALVRAGKQLNPLYSNCSGKHSGMLVGCKKQGFDIATYREINHPYQQQILEVIAEVADIECKSIGMSVDGCGVPVHRMPLEHVALAYARLAKPEVWLTDNDQRKKSLHRVCQAMTMFPEMVAGTKQFDTDLMQAFNRRVVAKGGAEGVHCFGDKETGIGVAIKVADGNARATTVATMEVLHQLQIGNDVIWDKLAHYHEAPVKNARDETIGTIQAHFSLHIEKGVLHTWGIS</sequence>
<dbReference type="InterPro" id="IPR010349">
    <property type="entry name" value="Asparaginase_II"/>
</dbReference>
<organism evidence="1 2">
    <name type="scientific">Paracerasibacillus soli</name>
    <dbReference type="NCBI Taxonomy" id="480284"/>
    <lineage>
        <taxon>Bacteria</taxon>
        <taxon>Bacillati</taxon>
        <taxon>Bacillota</taxon>
        <taxon>Bacilli</taxon>
        <taxon>Bacillales</taxon>
        <taxon>Bacillaceae</taxon>
        <taxon>Paracerasibacillus</taxon>
    </lineage>
</organism>
<reference evidence="1 2" key="1">
    <citation type="submission" date="2023-10" db="EMBL/GenBank/DDBJ databases">
        <title>Virgibacillus soli CC-YMP-6 genome.</title>
        <authorList>
            <person name="Miliotis G."/>
            <person name="Sengupta P."/>
            <person name="Hameed A."/>
            <person name="Chuvochina M."/>
            <person name="Mcdonagh F."/>
            <person name="Simpson A.C."/>
            <person name="Singh N.K."/>
            <person name="Rekha P.D."/>
            <person name="Raman K."/>
            <person name="Hugenholtz P."/>
            <person name="Venkateswaran K."/>
        </authorList>
    </citation>
    <scope>NUCLEOTIDE SEQUENCE [LARGE SCALE GENOMIC DNA]</scope>
    <source>
        <strain evidence="1 2">CC-YMP-6</strain>
    </source>
</reference>
<dbReference type="PANTHER" id="PTHR42110">
    <property type="entry name" value="L-ASPARAGINASE, PUTATIVE (AFU_ORTHOLOGUE AFUA_3G11890)-RELATED"/>
    <property type="match status" value="1"/>
</dbReference>
<name>A0ABU5CRS7_9BACI</name>
<evidence type="ECO:0000313" key="2">
    <source>
        <dbReference type="Proteomes" id="UP001275315"/>
    </source>
</evidence>
<dbReference type="PANTHER" id="PTHR42110:SF1">
    <property type="entry name" value="L-ASPARAGINASE, PUTATIVE (AFU_ORTHOLOGUE AFUA_3G11890)-RELATED"/>
    <property type="match status" value="1"/>
</dbReference>
<gene>
    <name evidence="1" type="ORF">RWD45_11490</name>
</gene>
<dbReference type="RefSeq" id="WP_320379890.1">
    <property type="nucleotide sequence ID" value="NZ_JAWDIQ010000002.1"/>
</dbReference>
<protein>
    <submittedName>
        <fullName evidence="1">Asparaginase</fullName>
    </submittedName>
</protein>
<dbReference type="EMBL" id="JAWDIQ010000002">
    <property type="protein sequence ID" value="MDY0409071.1"/>
    <property type="molecule type" value="Genomic_DNA"/>
</dbReference>
<evidence type="ECO:0000313" key="1">
    <source>
        <dbReference type="EMBL" id="MDY0409071.1"/>
    </source>
</evidence>
<keyword evidence="2" id="KW-1185">Reference proteome</keyword>